<evidence type="ECO:0000313" key="2">
    <source>
        <dbReference type="EMBL" id="QIE91198.1"/>
    </source>
</evidence>
<gene>
    <name evidence="2" type="ORF">G5B91_33120</name>
</gene>
<feature type="transmembrane region" description="Helical" evidence="1">
    <location>
        <begin position="57"/>
        <end position="79"/>
    </location>
</feature>
<accession>A0A6G6J768</accession>
<evidence type="ECO:0000256" key="1">
    <source>
        <dbReference type="SAM" id="Phobius"/>
    </source>
</evidence>
<dbReference type="RefSeq" id="WP_024766603.1">
    <property type="nucleotide sequence ID" value="NZ_CP049141.1"/>
</dbReference>
<dbReference type="EMBL" id="CP049141">
    <property type="protein sequence ID" value="QIE91198.1"/>
    <property type="molecule type" value="Genomic_DNA"/>
</dbReference>
<keyword evidence="1" id="KW-1133">Transmembrane helix</keyword>
<protein>
    <submittedName>
        <fullName evidence="2">Uncharacterized protein</fullName>
    </submittedName>
</protein>
<dbReference type="KEGG" id="pnt:G5B91_33120"/>
<keyword evidence="1" id="KW-0812">Transmembrane</keyword>
<dbReference type="AlphaFoldDB" id="A0A6G6J768"/>
<geneLocation type="plasmid" evidence="3">
    <name>ppnihbp1_2</name>
</geneLocation>
<sequence length="91" mass="9823">MKSNPKHRVNHNLGDVIALFSCAIGCIHIALIVSSGFTLWPVTPIEILGGLFGTLGMLIYFILVLMTWIVIGLLIGFLATTINSRITLGLS</sequence>
<name>A0A6G6J768_PSENT</name>
<dbReference type="Proteomes" id="UP000501063">
    <property type="component" value="Plasmid pPniHBP1_2"/>
</dbReference>
<organism evidence="2 3">
    <name type="scientific">Pseudomonas nitroreducens</name>
    <dbReference type="NCBI Taxonomy" id="46680"/>
    <lineage>
        <taxon>Bacteria</taxon>
        <taxon>Pseudomonadati</taxon>
        <taxon>Pseudomonadota</taxon>
        <taxon>Gammaproteobacteria</taxon>
        <taxon>Pseudomonadales</taxon>
        <taxon>Pseudomonadaceae</taxon>
        <taxon>Pseudomonas</taxon>
    </lineage>
</organism>
<keyword evidence="2" id="KW-0614">Plasmid</keyword>
<keyword evidence="1" id="KW-0472">Membrane</keyword>
<feature type="transmembrane region" description="Helical" evidence="1">
    <location>
        <begin position="12"/>
        <end position="37"/>
    </location>
</feature>
<proteinExistence type="predicted"/>
<evidence type="ECO:0000313" key="3">
    <source>
        <dbReference type="Proteomes" id="UP000501063"/>
    </source>
</evidence>
<reference evidence="2 3" key="1">
    <citation type="submission" date="2020-02" db="EMBL/GenBank/DDBJ databases">
        <title>Integrative conjugative elements (ICEs) and plasmids drive adaptation of Pseudomonas nitroreducens strain HBP1 to wastewater environment.</title>
        <authorList>
            <person name="Sentchilo V."/>
            <person name="Carraro N."/>
            <person name="Bertelli C."/>
            <person name="van der Meer J.R."/>
        </authorList>
    </citation>
    <scope>NUCLEOTIDE SEQUENCE [LARGE SCALE GENOMIC DNA]</scope>
    <source>
        <strain evidence="2 3">HBP1</strain>
        <plasmid evidence="3">ppnihbp1_2</plasmid>
    </source>
</reference>